<feature type="region of interest" description="Disordered" evidence="1">
    <location>
        <begin position="519"/>
        <end position="564"/>
    </location>
</feature>
<protein>
    <submittedName>
        <fullName evidence="2">Uncharacterized protein</fullName>
    </submittedName>
</protein>
<sequence>MTAQGDRYHMEGGLVYVGEGTDQMIIPQMGAPHPDGRLLVCGAGVPLDHTRPWCELCKIPFDEKDEIVRYNSGGFLSPRFTCDKKKIRYVPFEGNPKNYGASFLDTLPHPFRHSFHPECVEDGFKAGVLPSVLDKVAYSYVPTVTEFKRRLRWLHQELSNDLARHHGALTGYLAYKTAGHCLSLLITALSMSTKEYNDAAITSFRVDGDIWARLVKFEGKDRVVKLRKPEGLPTALYVAFDYLGIRKLIVGVDDDEPPSISPEDGLWWFTMKIDGDSFTCQSDGMKLRKMRPGAAVEFPTLSYCWSAPQEVDNVPFLYPIQTDDFSTPMRVKFVEFNSPSVTGYSVRWTSQLASFHAHTRGEEDFAFYDEFKGKPQRAVWVYMPMDEGELMDEVWLRSDQESSQNSIILVMKTNQGRVWEAGPRPDPANGPNISWARINQSTESERFFFSASYSGISELGFSSPLPAPGLGPEVPFPEVPLPKSAPEEPLGPAQRFYTCAPLDGVASVSICKKKKARQVMRGRSRAFRTSPGCSSPMRTAAREASGTSASTGSKDRLRSAPRMA</sequence>
<dbReference type="EMBL" id="JADCTT010000001">
    <property type="protein sequence ID" value="KAF9759799.1"/>
    <property type="molecule type" value="Genomic_DNA"/>
</dbReference>
<evidence type="ECO:0000313" key="3">
    <source>
        <dbReference type="Proteomes" id="UP000616885"/>
    </source>
</evidence>
<evidence type="ECO:0000313" key="2">
    <source>
        <dbReference type="EMBL" id="KAF9759799.1"/>
    </source>
</evidence>
<comment type="caution">
    <text evidence="2">The sequence shown here is derived from an EMBL/GenBank/DDBJ whole genome shotgun (WGS) entry which is preliminary data.</text>
</comment>
<organism evidence="2 3">
    <name type="scientific">Bionectria ochroleuca</name>
    <name type="common">Gliocladium roseum</name>
    <dbReference type="NCBI Taxonomy" id="29856"/>
    <lineage>
        <taxon>Eukaryota</taxon>
        <taxon>Fungi</taxon>
        <taxon>Dikarya</taxon>
        <taxon>Ascomycota</taxon>
        <taxon>Pezizomycotina</taxon>
        <taxon>Sordariomycetes</taxon>
        <taxon>Hypocreomycetidae</taxon>
        <taxon>Hypocreales</taxon>
        <taxon>Bionectriaceae</taxon>
        <taxon>Clonostachys</taxon>
    </lineage>
</organism>
<gene>
    <name evidence="2" type="ORF">IM811_001493</name>
</gene>
<evidence type="ECO:0000256" key="1">
    <source>
        <dbReference type="SAM" id="MobiDB-lite"/>
    </source>
</evidence>
<proteinExistence type="predicted"/>
<reference evidence="2" key="1">
    <citation type="submission" date="2020-10" db="EMBL/GenBank/DDBJ databases">
        <title>High-Quality Genome Resource of Clonostachys rosea strain S41 by Oxford Nanopore Long-Read Sequencing.</title>
        <authorList>
            <person name="Wang H."/>
        </authorList>
    </citation>
    <scope>NUCLEOTIDE SEQUENCE</scope>
    <source>
        <strain evidence="2">S41</strain>
    </source>
</reference>
<dbReference type="AlphaFoldDB" id="A0A8H7TTW3"/>
<dbReference type="Proteomes" id="UP000616885">
    <property type="component" value="Unassembled WGS sequence"/>
</dbReference>
<name>A0A8H7TTW3_BIOOC</name>
<accession>A0A8H7TTW3</accession>